<evidence type="ECO:0000256" key="2">
    <source>
        <dbReference type="ARBA" id="ARBA00022475"/>
    </source>
</evidence>
<evidence type="ECO:0000256" key="3">
    <source>
        <dbReference type="ARBA" id="ARBA00022692"/>
    </source>
</evidence>
<feature type="transmembrane region" description="Helical" evidence="6">
    <location>
        <begin position="294"/>
        <end position="314"/>
    </location>
</feature>
<feature type="transmembrane region" description="Helical" evidence="6">
    <location>
        <begin position="118"/>
        <end position="136"/>
    </location>
</feature>
<evidence type="ECO:0000256" key="6">
    <source>
        <dbReference type="SAM" id="Phobius"/>
    </source>
</evidence>
<feature type="domain" description="Type II secretion system protein GspF" evidence="7">
    <location>
        <begin position="158"/>
        <end position="279"/>
    </location>
</feature>
<reference evidence="8" key="1">
    <citation type="submission" date="2019-08" db="EMBL/GenBank/DDBJ databases">
        <authorList>
            <person name="Kucharzyk K."/>
            <person name="Murdoch R.W."/>
            <person name="Higgins S."/>
            <person name="Loffler F."/>
        </authorList>
    </citation>
    <scope>NUCLEOTIDE SEQUENCE</scope>
</reference>
<name>A0A645ADS5_9ZZZZ</name>
<comment type="subcellular location">
    <subcellularLocation>
        <location evidence="1">Cell membrane</location>
        <topology evidence="1">Multi-pass membrane protein</topology>
    </subcellularLocation>
</comment>
<dbReference type="Pfam" id="PF00482">
    <property type="entry name" value="T2SSF"/>
    <property type="match status" value="1"/>
</dbReference>
<feature type="transmembrane region" description="Helical" evidence="6">
    <location>
        <begin position="263"/>
        <end position="282"/>
    </location>
</feature>
<accession>A0A645ADS5</accession>
<evidence type="ECO:0000256" key="5">
    <source>
        <dbReference type="ARBA" id="ARBA00023136"/>
    </source>
</evidence>
<dbReference type="AlphaFoldDB" id="A0A645ADS5"/>
<evidence type="ECO:0000259" key="7">
    <source>
        <dbReference type="Pfam" id="PF00482"/>
    </source>
</evidence>
<evidence type="ECO:0000256" key="4">
    <source>
        <dbReference type="ARBA" id="ARBA00022989"/>
    </source>
</evidence>
<protein>
    <recommendedName>
        <fullName evidence="7">Type II secretion system protein GspF domain-containing protein</fullName>
    </recommendedName>
</protein>
<dbReference type="InterPro" id="IPR042094">
    <property type="entry name" value="T2SS_GspF_sf"/>
</dbReference>
<keyword evidence="5 6" id="KW-0472">Membrane</keyword>
<comment type="caution">
    <text evidence="8">The sequence shown here is derived from an EMBL/GenBank/DDBJ whole genome shotgun (WGS) entry which is preliminary data.</text>
</comment>
<keyword evidence="3 6" id="KW-0812">Transmembrane</keyword>
<dbReference type="EMBL" id="VSSQ01011831">
    <property type="protein sequence ID" value="MPM47814.1"/>
    <property type="molecule type" value="Genomic_DNA"/>
</dbReference>
<keyword evidence="4 6" id="KW-1133">Transmembrane helix</keyword>
<keyword evidence="2" id="KW-1003">Cell membrane</keyword>
<feature type="transmembrane region" description="Helical" evidence="6">
    <location>
        <begin position="6"/>
        <end position="24"/>
    </location>
</feature>
<dbReference type="PANTHER" id="PTHR35007">
    <property type="entry name" value="INTEGRAL MEMBRANE PROTEIN-RELATED"/>
    <property type="match status" value="1"/>
</dbReference>
<evidence type="ECO:0000256" key="1">
    <source>
        <dbReference type="ARBA" id="ARBA00004651"/>
    </source>
</evidence>
<proteinExistence type="predicted"/>
<gene>
    <name evidence="8" type="ORF">SDC9_94535</name>
</gene>
<feature type="transmembrane region" description="Helical" evidence="6">
    <location>
        <begin position="93"/>
        <end position="112"/>
    </location>
</feature>
<sequence length="322" mass="35233">MMLLISGFVFITMTAVILIAYNMLAADKRAISHRLDTYIRKTALPAQPKVQADGAKHGGFRLLITGISKYIESPKLTRWFEHQLMQAGLPMRGSEFLVVSSGAGILVALILLLLTGKLLLGVIGTVLGFVIPIVFLRSKIDRRTAAFNNQLGDSLVLIANSLRTGYSFMQAIEMVSKEMPKPISEEFARALKEMNLGVTTEDAMNNLAKRIDSDDLDLVITAVIIQRQVGGNLAEVLDNIAGTIRERVRMKGKIRTLTAQGRISGIIVGLLPIAVGLLIYILNPEYIKVLFTHPIGKMMLAAGVVSQLLGIMIIRKIISIEV</sequence>
<dbReference type="GO" id="GO:0005886">
    <property type="term" value="C:plasma membrane"/>
    <property type="evidence" value="ECO:0007669"/>
    <property type="project" value="UniProtKB-SubCell"/>
</dbReference>
<organism evidence="8">
    <name type="scientific">bioreactor metagenome</name>
    <dbReference type="NCBI Taxonomy" id="1076179"/>
    <lineage>
        <taxon>unclassified sequences</taxon>
        <taxon>metagenomes</taxon>
        <taxon>ecological metagenomes</taxon>
    </lineage>
</organism>
<dbReference type="PANTHER" id="PTHR35007:SF1">
    <property type="entry name" value="PILUS ASSEMBLY PROTEIN"/>
    <property type="match status" value="1"/>
</dbReference>
<dbReference type="Gene3D" id="1.20.81.30">
    <property type="entry name" value="Type II secretion system (T2SS), domain F"/>
    <property type="match status" value="1"/>
</dbReference>
<dbReference type="InterPro" id="IPR018076">
    <property type="entry name" value="T2SS_GspF_dom"/>
</dbReference>
<evidence type="ECO:0000313" key="8">
    <source>
        <dbReference type="EMBL" id="MPM47814.1"/>
    </source>
</evidence>